<dbReference type="SUPFAM" id="SSF50998">
    <property type="entry name" value="Quinoprotein alcohol dehydrogenase-like"/>
    <property type="match status" value="1"/>
</dbReference>
<dbReference type="Pfam" id="PF13360">
    <property type="entry name" value="PQQ_2"/>
    <property type="match status" value="1"/>
</dbReference>
<evidence type="ECO:0000259" key="1">
    <source>
        <dbReference type="Pfam" id="PF13360"/>
    </source>
</evidence>
<protein>
    <submittedName>
        <fullName evidence="2">Putative pyrroloquinoline-quinone binding quinoprotein</fullName>
    </submittedName>
</protein>
<dbReference type="PROSITE" id="PS51257">
    <property type="entry name" value="PROKAR_LIPOPROTEIN"/>
    <property type="match status" value="1"/>
</dbReference>
<proteinExistence type="predicted"/>
<organism evidence="2 3">
    <name type="scientific">Stackebrandtia endophytica</name>
    <dbReference type="NCBI Taxonomy" id="1496996"/>
    <lineage>
        <taxon>Bacteria</taxon>
        <taxon>Bacillati</taxon>
        <taxon>Actinomycetota</taxon>
        <taxon>Actinomycetes</taxon>
        <taxon>Glycomycetales</taxon>
        <taxon>Glycomycetaceae</taxon>
        <taxon>Stackebrandtia</taxon>
    </lineage>
</organism>
<dbReference type="InterPro" id="IPR002372">
    <property type="entry name" value="PQQ_rpt_dom"/>
</dbReference>
<accession>A0A543AWN3</accession>
<dbReference type="InterPro" id="IPR015943">
    <property type="entry name" value="WD40/YVTN_repeat-like_dom_sf"/>
</dbReference>
<evidence type="ECO:0000313" key="3">
    <source>
        <dbReference type="Proteomes" id="UP000317043"/>
    </source>
</evidence>
<gene>
    <name evidence="2" type="ORF">FB566_2529</name>
</gene>
<dbReference type="Gene3D" id="2.130.10.10">
    <property type="entry name" value="YVTN repeat-like/Quinoprotein amine dehydrogenase"/>
    <property type="match status" value="1"/>
</dbReference>
<dbReference type="EMBL" id="VFOW01000001">
    <property type="protein sequence ID" value="TQL76985.1"/>
    <property type="molecule type" value="Genomic_DNA"/>
</dbReference>
<dbReference type="Proteomes" id="UP000317043">
    <property type="component" value="Unassembled WGS sequence"/>
</dbReference>
<evidence type="ECO:0000313" key="2">
    <source>
        <dbReference type="EMBL" id="TQL76985.1"/>
    </source>
</evidence>
<comment type="caution">
    <text evidence="2">The sequence shown here is derived from an EMBL/GenBank/DDBJ whole genome shotgun (WGS) entry which is preliminary data.</text>
</comment>
<dbReference type="OrthoDB" id="9762169at2"/>
<dbReference type="InParanoid" id="A0A543AWN3"/>
<sequence>MQNAIHRISATLLVVAILSACGSTPNEPGKIDPVWTGSVPETAAAAPAPTVPELALVGEHIVMRTLETVTVSSLDGETQREVNFDDLRIDLEVPLDVVPQVTVYPDHLVVSGPEVGTTIMSLASGEVTYRDEHRQTTTETYLDSFLTIMCETGNCDLTARSIPDGDELWSVPIEGRSPVFLTPSDRPQSMMSQMTDIYPAMLRPFDADLALVRETDGSERVTSVDISNGEAVATYDIPLDNPRLQLISPTIALSWTEPDSKCEITIEAFDVQTWTPAWETTILNRSGDIASTFDTCSIGIRGPRITDGKMLAVDVDEHPIAIDSITGEIVWRAEEPGGIPIGFTADTVITAAYADDFEDFIAYSATSGDTLWTSRFSAAVTGMAASIGMSEAVLAFESPGTTEGAVDTIMIDIASGASSVAQDAYLVSVSGTEVFTVNSVESGQARTASLFRVT</sequence>
<dbReference type="InterPro" id="IPR011047">
    <property type="entry name" value="Quinoprotein_ADH-like_sf"/>
</dbReference>
<feature type="domain" description="Pyrrolo-quinoline quinone repeat" evidence="1">
    <location>
        <begin position="321"/>
        <end position="382"/>
    </location>
</feature>
<name>A0A543AWN3_9ACTN</name>
<reference evidence="2 3" key="1">
    <citation type="submission" date="2019-06" db="EMBL/GenBank/DDBJ databases">
        <title>Sequencing the genomes of 1000 actinobacteria strains.</title>
        <authorList>
            <person name="Klenk H.-P."/>
        </authorList>
    </citation>
    <scope>NUCLEOTIDE SEQUENCE [LARGE SCALE GENOMIC DNA]</scope>
    <source>
        <strain evidence="2 3">DSM 45928</strain>
    </source>
</reference>
<dbReference type="RefSeq" id="WP_142039204.1">
    <property type="nucleotide sequence ID" value="NZ_JBHTGS010000001.1"/>
</dbReference>
<dbReference type="AlphaFoldDB" id="A0A543AWN3"/>
<keyword evidence="3" id="KW-1185">Reference proteome</keyword>